<keyword evidence="6" id="KW-0812">Transmembrane</keyword>
<dbReference type="GO" id="GO:0008417">
    <property type="term" value="F:fucosyltransferase activity"/>
    <property type="evidence" value="ECO:0007669"/>
    <property type="project" value="InterPro"/>
</dbReference>
<reference evidence="7 8" key="1">
    <citation type="submission" date="2017-11" db="EMBL/GenBank/DDBJ databases">
        <title>Genome sequencing of Fusobacterium periodonticum KCOM 1263.</title>
        <authorList>
            <person name="Kook J.-K."/>
            <person name="Park S.-N."/>
            <person name="Lim Y.K."/>
        </authorList>
    </citation>
    <scope>NUCLEOTIDE SEQUENCE [LARGE SCALE GENOMIC DNA]</scope>
    <source>
        <strain evidence="7 8">KCOM 1263</strain>
    </source>
</reference>
<evidence type="ECO:0000313" key="8">
    <source>
        <dbReference type="Proteomes" id="UP000228552"/>
    </source>
</evidence>
<keyword evidence="8" id="KW-1185">Reference proteome</keyword>
<dbReference type="EMBL" id="CP024700">
    <property type="protein sequence ID" value="ATV61083.1"/>
    <property type="molecule type" value="Genomic_DNA"/>
</dbReference>
<keyword evidence="2" id="KW-0997">Cell inner membrane</keyword>
<evidence type="ECO:0000256" key="2">
    <source>
        <dbReference type="ARBA" id="ARBA00022519"/>
    </source>
</evidence>
<evidence type="ECO:0000256" key="6">
    <source>
        <dbReference type="SAM" id="Phobius"/>
    </source>
</evidence>
<evidence type="ECO:0008006" key="9">
    <source>
        <dbReference type="Google" id="ProtNLM"/>
    </source>
</evidence>
<proteinExistence type="predicted"/>
<dbReference type="AlphaFoldDB" id="A0AAD0AKC0"/>
<dbReference type="Proteomes" id="UP000228552">
    <property type="component" value="Chromosome"/>
</dbReference>
<evidence type="ECO:0000256" key="3">
    <source>
        <dbReference type="ARBA" id="ARBA00022676"/>
    </source>
</evidence>
<dbReference type="InterPro" id="IPR009993">
    <property type="entry name" value="WecF"/>
</dbReference>
<feature type="transmembrane region" description="Helical" evidence="6">
    <location>
        <begin position="114"/>
        <end position="140"/>
    </location>
</feature>
<keyword evidence="6" id="KW-1133">Transmembrane helix</keyword>
<keyword evidence="3" id="KW-0328">Glycosyltransferase</keyword>
<evidence type="ECO:0000256" key="5">
    <source>
        <dbReference type="ARBA" id="ARBA00023136"/>
    </source>
</evidence>
<keyword evidence="1" id="KW-1003">Cell membrane</keyword>
<name>A0AAD0AKC0_9FUSO</name>
<protein>
    <recommendedName>
        <fullName evidence="9">4-alpha-L-fucosyltransferase</fullName>
    </recommendedName>
</protein>
<evidence type="ECO:0000256" key="1">
    <source>
        <dbReference type="ARBA" id="ARBA00022475"/>
    </source>
</evidence>
<organism evidence="7 8">
    <name type="scientific">Fusobacterium pseudoperiodonticum</name>
    <dbReference type="NCBI Taxonomy" id="2663009"/>
    <lineage>
        <taxon>Bacteria</taxon>
        <taxon>Fusobacteriati</taxon>
        <taxon>Fusobacteriota</taxon>
        <taxon>Fusobacteriia</taxon>
        <taxon>Fusobacteriales</taxon>
        <taxon>Fusobacteriaceae</taxon>
        <taxon>Fusobacterium</taxon>
    </lineage>
</organism>
<dbReference type="Pfam" id="PF07429">
    <property type="entry name" value="Glyco_transf_56"/>
    <property type="match status" value="1"/>
</dbReference>
<keyword evidence="4" id="KW-0808">Transferase</keyword>
<gene>
    <name evidence="7" type="ORF">CTM74_04105</name>
</gene>
<keyword evidence="5 6" id="KW-0472">Membrane</keyword>
<dbReference type="GO" id="GO:0009246">
    <property type="term" value="P:enterobacterial common antigen biosynthetic process"/>
    <property type="evidence" value="ECO:0007669"/>
    <property type="project" value="InterPro"/>
</dbReference>
<feature type="transmembrane region" description="Helical" evidence="6">
    <location>
        <begin position="77"/>
        <end position="99"/>
    </location>
</feature>
<evidence type="ECO:0000313" key="7">
    <source>
        <dbReference type="EMBL" id="ATV61083.1"/>
    </source>
</evidence>
<evidence type="ECO:0000256" key="4">
    <source>
        <dbReference type="ARBA" id="ARBA00022679"/>
    </source>
</evidence>
<sequence>MIEYAILFYYKGKKLKYLHIIPNEKFTTPCIEFINKNFTDEEHLFLVIDGVSTKKIVLKKYQNIRHIVSLYKVQNRYLGWIFSIVSLCFLFPILFYYSIKSKKIYFHGLFDKRYILFLCIFTFFLKKSYWLVWGGDLYCYRKRKNKFFNKIYYKIETFVKGNFRGYLTLTKGDYVLAKKWFLAKGESYVTPMYPNSLYKDLKLDNFFSNKDELYIQIGNSGDPENNHYDILNKLSKFKDDRIKIYCILSYGGSEVYKRDLIKYGNEIFKEKFIPILNFMKLDEYMKFISNIDIAIFAHKRQQGVGNISSFLSMEKTVYLREDVTTYEDFINLGIKIKSFEKINELEKLEIFNKEVLRENKKIMKREFSEERLKEQWQETFEA</sequence>
<accession>A0AAD0AKC0</accession>